<dbReference type="RefSeq" id="WP_183952101.1">
    <property type="nucleotide sequence ID" value="NZ_JACIDH010000010.1"/>
</dbReference>
<dbReference type="Proteomes" id="UP000538670">
    <property type="component" value="Unassembled WGS sequence"/>
</dbReference>
<dbReference type="AlphaFoldDB" id="A0A7W6AD06"/>
<feature type="signal peptide" evidence="1">
    <location>
        <begin position="1"/>
        <end position="35"/>
    </location>
</feature>
<organism evidence="2 3">
    <name type="scientific">Sphingomonas pseudosanguinis</name>
    <dbReference type="NCBI Taxonomy" id="413712"/>
    <lineage>
        <taxon>Bacteria</taxon>
        <taxon>Pseudomonadati</taxon>
        <taxon>Pseudomonadota</taxon>
        <taxon>Alphaproteobacteria</taxon>
        <taxon>Sphingomonadales</taxon>
        <taxon>Sphingomonadaceae</taxon>
        <taxon>Sphingomonas</taxon>
    </lineage>
</organism>
<sequence>MFATTFTRQIAAIACTVVMSATCLMGALAPAHVAAAQNQTPVAAIEAPIA</sequence>
<keyword evidence="3" id="KW-1185">Reference proteome</keyword>
<comment type="caution">
    <text evidence="2">The sequence shown here is derived from an EMBL/GenBank/DDBJ whole genome shotgun (WGS) entry which is preliminary data.</text>
</comment>
<dbReference type="EMBL" id="JACIDH010000010">
    <property type="protein sequence ID" value="MBB3879984.1"/>
    <property type="molecule type" value="Genomic_DNA"/>
</dbReference>
<evidence type="ECO:0000256" key="1">
    <source>
        <dbReference type="SAM" id="SignalP"/>
    </source>
</evidence>
<keyword evidence="1" id="KW-0732">Signal</keyword>
<protein>
    <submittedName>
        <fullName evidence="2">Uncharacterized protein</fullName>
    </submittedName>
</protein>
<feature type="chain" id="PRO_5030858724" evidence="1">
    <location>
        <begin position="36"/>
        <end position="50"/>
    </location>
</feature>
<name>A0A7W6AD06_9SPHN</name>
<evidence type="ECO:0000313" key="2">
    <source>
        <dbReference type="EMBL" id="MBB3879984.1"/>
    </source>
</evidence>
<reference evidence="2 3" key="1">
    <citation type="submission" date="2020-08" db="EMBL/GenBank/DDBJ databases">
        <title>Genomic Encyclopedia of Type Strains, Phase IV (KMG-IV): sequencing the most valuable type-strain genomes for metagenomic binning, comparative biology and taxonomic classification.</title>
        <authorList>
            <person name="Goeker M."/>
        </authorList>
    </citation>
    <scope>NUCLEOTIDE SEQUENCE [LARGE SCALE GENOMIC DNA]</scope>
    <source>
        <strain evidence="2 3">DSM 19512</strain>
    </source>
</reference>
<gene>
    <name evidence="2" type="ORF">GGR48_002418</name>
</gene>
<accession>A0A7W6AD06</accession>
<proteinExistence type="predicted"/>
<evidence type="ECO:0000313" key="3">
    <source>
        <dbReference type="Proteomes" id="UP000538670"/>
    </source>
</evidence>